<proteinExistence type="predicted"/>
<protein>
    <recommendedName>
        <fullName evidence="3">Response regulatory domain-containing protein</fullName>
    </recommendedName>
</protein>
<organism evidence="1 2">
    <name type="scientific">Candidatus Nitrosocosmicus oleophilus</name>
    <dbReference type="NCBI Taxonomy" id="1353260"/>
    <lineage>
        <taxon>Archaea</taxon>
        <taxon>Nitrososphaerota</taxon>
        <taxon>Nitrososphaeria</taxon>
        <taxon>Nitrososphaerales</taxon>
        <taxon>Nitrososphaeraceae</taxon>
        <taxon>Candidatus Nitrosocosmicus</taxon>
    </lineage>
</organism>
<reference evidence="2" key="1">
    <citation type="submission" date="2015-10" db="EMBL/GenBank/DDBJ databases">
        <title>Niche specialization of a soil ammonia-oxidizing archaeon, Candidatus Nitrosocosmicus oleophilus.</title>
        <authorList>
            <person name="Jung M.-Y."/>
            <person name="Rhee S.-K."/>
        </authorList>
    </citation>
    <scope>NUCLEOTIDE SEQUENCE [LARGE SCALE GENOMIC DNA]</scope>
    <source>
        <strain evidence="2">MY3</strain>
    </source>
</reference>
<evidence type="ECO:0000313" key="1">
    <source>
        <dbReference type="EMBL" id="ALI34908.1"/>
    </source>
</evidence>
<evidence type="ECO:0008006" key="3">
    <source>
        <dbReference type="Google" id="ProtNLM"/>
    </source>
</evidence>
<accession>A0A654LU18</accession>
<dbReference type="SUPFAM" id="SSF52172">
    <property type="entry name" value="CheY-like"/>
    <property type="match status" value="1"/>
</dbReference>
<dbReference type="Gene3D" id="3.40.50.2300">
    <property type="match status" value="1"/>
</dbReference>
<evidence type="ECO:0000313" key="2">
    <source>
        <dbReference type="Proteomes" id="UP000058925"/>
    </source>
</evidence>
<dbReference type="EMBL" id="CP012850">
    <property type="protein sequence ID" value="ALI34908.1"/>
    <property type="molecule type" value="Genomic_DNA"/>
</dbReference>
<dbReference type="InterPro" id="IPR011006">
    <property type="entry name" value="CheY-like_superfamily"/>
</dbReference>
<dbReference type="KEGG" id="taa:NMY3_00699"/>
<gene>
    <name evidence="1" type="ORF">NMY3_00699</name>
</gene>
<dbReference type="Proteomes" id="UP000058925">
    <property type="component" value="Chromosome"/>
</dbReference>
<keyword evidence="2" id="KW-1185">Reference proteome</keyword>
<dbReference type="AlphaFoldDB" id="A0A654LU18"/>
<name>A0A654LU18_9ARCH</name>
<sequence length="127" mass="14869">MSMNNNIKQKTVLIIYNNYDVKDYVDTLRNNNILVLLYSDPILALKEYKPRFYDLILLETRLTTMSGFEFYSLVSKIENIPVCFLTNLSTYYNSLGNFYHDIDIGCFISLTHSTDTFLKLIQVKLNN</sequence>